<evidence type="ECO:0000313" key="2">
    <source>
        <dbReference type="EMBL" id="PZQ09772.1"/>
    </source>
</evidence>
<dbReference type="SUPFAM" id="SSF54593">
    <property type="entry name" value="Glyoxalase/Bleomycin resistance protein/Dihydroxybiphenyl dioxygenase"/>
    <property type="match status" value="1"/>
</dbReference>
<dbReference type="InterPro" id="IPR037523">
    <property type="entry name" value="VOC_core"/>
</dbReference>
<evidence type="ECO:0000313" key="3">
    <source>
        <dbReference type="Proteomes" id="UP000249046"/>
    </source>
</evidence>
<accession>A0A2W5JXM8</accession>
<comment type="caution">
    <text evidence="2">The sequence shown here is derived from an EMBL/GenBank/DDBJ whole genome shotgun (WGS) entry which is preliminary data.</text>
</comment>
<proteinExistence type="predicted"/>
<feature type="domain" description="VOC" evidence="1">
    <location>
        <begin position="3"/>
        <end position="127"/>
    </location>
</feature>
<organism evidence="2 3">
    <name type="scientific">Rhodanobacter denitrificans</name>
    <dbReference type="NCBI Taxonomy" id="666685"/>
    <lineage>
        <taxon>Bacteria</taxon>
        <taxon>Pseudomonadati</taxon>
        <taxon>Pseudomonadota</taxon>
        <taxon>Gammaproteobacteria</taxon>
        <taxon>Lysobacterales</taxon>
        <taxon>Rhodanobacteraceae</taxon>
        <taxon>Rhodanobacter</taxon>
    </lineage>
</organism>
<dbReference type="InterPro" id="IPR053863">
    <property type="entry name" value="Glyoxy/Ble-like_N"/>
</dbReference>
<evidence type="ECO:0000259" key="1">
    <source>
        <dbReference type="PROSITE" id="PS51819"/>
    </source>
</evidence>
<dbReference type="Gene3D" id="3.10.180.10">
    <property type="entry name" value="2,3-Dihydroxybiphenyl 1,2-Dioxygenase, domain 1"/>
    <property type="match status" value="1"/>
</dbReference>
<dbReference type="PANTHER" id="PTHR36503:SF2">
    <property type="entry name" value="BLR2408 PROTEIN"/>
    <property type="match status" value="1"/>
</dbReference>
<sequence length="140" mass="15259">MARQIFVNLPVKDLDRSVAFFTALGFTFNPMFTDENATCMIVAEGICVMLLVEPFFRTFTPKPLCDAHAQTEVLVCLGVESRAEVEDLVARALAAGGTTPNPAKDYGFMYQHGFEDPDGHLWELAYMDMAAFPGAGAAEG</sequence>
<dbReference type="CDD" id="cd09012">
    <property type="entry name" value="VOC_like"/>
    <property type="match status" value="1"/>
</dbReference>
<dbReference type="Pfam" id="PF22677">
    <property type="entry name" value="Ble-like_N"/>
    <property type="match status" value="1"/>
</dbReference>
<dbReference type="PROSITE" id="PS51819">
    <property type="entry name" value="VOC"/>
    <property type="match status" value="1"/>
</dbReference>
<name>A0A2W5JXM8_9GAMM</name>
<keyword evidence="2" id="KW-0560">Oxidoreductase</keyword>
<dbReference type="Proteomes" id="UP000249046">
    <property type="component" value="Unassembled WGS sequence"/>
</dbReference>
<protein>
    <submittedName>
        <fullName evidence="2">Glyoxalase/bleomycin resistance/extradiol dioxygenase family protein</fullName>
    </submittedName>
</protein>
<dbReference type="GO" id="GO:0051213">
    <property type="term" value="F:dioxygenase activity"/>
    <property type="evidence" value="ECO:0007669"/>
    <property type="project" value="UniProtKB-KW"/>
</dbReference>
<gene>
    <name evidence="2" type="ORF">DI564_16980</name>
</gene>
<dbReference type="InterPro" id="IPR029068">
    <property type="entry name" value="Glyas_Bleomycin-R_OHBP_Dase"/>
</dbReference>
<reference evidence="2 3" key="1">
    <citation type="submission" date="2017-08" db="EMBL/GenBank/DDBJ databases">
        <title>Infants hospitalized years apart are colonized by the same room-sourced microbial strains.</title>
        <authorList>
            <person name="Brooks B."/>
            <person name="Olm M.R."/>
            <person name="Firek B.A."/>
            <person name="Baker R."/>
            <person name="Thomas B.C."/>
            <person name="Morowitz M.J."/>
            <person name="Banfield J.F."/>
        </authorList>
    </citation>
    <scope>NUCLEOTIDE SEQUENCE [LARGE SCALE GENOMIC DNA]</scope>
    <source>
        <strain evidence="2">S2_005_003_R2_42</strain>
    </source>
</reference>
<keyword evidence="2" id="KW-0223">Dioxygenase</keyword>
<dbReference type="EMBL" id="QFPO01000024">
    <property type="protein sequence ID" value="PZQ09772.1"/>
    <property type="molecule type" value="Genomic_DNA"/>
</dbReference>
<dbReference type="AlphaFoldDB" id="A0A2W5JXM8"/>
<dbReference type="PANTHER" id="PTHR36503">
    <property type="entry name" value="BLR2520 PROTEIN"/>
    <property type="match status" value="1"/>
</dbReference>